<dbReference type="EMBL" id="JASWJB010000347">
    <property type="protein sequence ID" value="KAK2591299.1"/>
    <property type="molecule type" value="Genomic_DNA"/>
</dbReference>
<sequence>MTTSVIASLNNRIRPMGLDRMCYDCRMVNMIAVSMMCAITARDEGRVLVRELRLQHHYRRVQVRGSDLAHQRDDVPRQQHNHAAGEVLHLPVYMWSKDSIDIASVSISPVKLDELVQMYETIYTFTHTIWHNLPTLPDCESAVVIIWMIAAEDYEINHFTGEMGRQVGEHLCIIVVDDRQAQDQHRRQDHLLAHSIKGSHKVRRVHRHAQSGRNVPVPEGNHYFAPHRGFVAGDGAVYYHRLDRRVRVLLRLQAVDDAAEEVWDHGRLGDEDEELPAHQSENSRLQLAGNERLLPHLSLHLPDQLPALVDIPAVEYLRALHDDHELVDRVEFGAAVQSVPNVGVQGLLLQPRAKPLDTGGVISILVSPGIANVQPLVVSTTNVWSMAVINLEIGCDIDSGTISAAENMLSITDIDAIPSEFFLRFIQELG</sequence>
<evidence type="ECO:0000313" key="1">
    <source>
        <dbReference type="EMBL" id="KAK2591299.1"/>
    </source>
</evidence>
<reference evidence="1" key="1">
    <citation type="submission" date="2023-06" db="EMBL/GenBank/DDBJ databases">
        <title>Conoideocrella luteorostrata (Hypocreales: Clavicipitaceae), a potential biocontrol fungus for elongate hemlock scale in United States Christmas tree production areas.</title>
        <authorList>
            <person name="Barrett H."/>
            <person name="Lovett B."/>
            <person name="Macias A.M."/>
            <person name="Stajich J.E."/>
            <person name="Kasson M.T."/>
        </authorList>
    </citation>
    <scope>NUCLEOTIDE SEQUENCE</scope>
    <source>
        <strain evidence="1">ARSEF 14590</strain>
    </source>
</reference>
<name>A0AAJ0FTP3_9HYPO</name>
<keyword evidence="2" id="KW-1185">Reference proteome</keyword>
<accession>A0AAJ0FTP3</accession>
<evidence type="ECO:0000313" key="2">
    <source>
        <dbReference type="Proteomes" id="UP001251528"/>
    </source>
</evidence>
<proteinExistence type="predicted"/>
<protein>
    <submittedName>
        <fullName evidence="1">Uncharacterized protein</fullName>
    </submittedName>
</protein>
<organism evidence="1 2">
    <name type="scientific">Conoideocrella luteorostrata</name>
    <dbReference type="NCBI Taxonomy" id="1105319"/>
    <lineage>
        <taxon>Eukaryota</taxon>
        <taxon>Fungi</taxon>
        <taxon>Dikarya</taxon>
        <taxon>Ascomycota</taxon>
        <taxon>Pezizomycotina</taxon>
        <taxon>Sordariomycetes</taxon>
        <taxon>Hypocreomycetidae</taxon>
        <taxon>Hypocreales</taxon>
        <taxon>Clavicipitaceae</taxon>
        <taxon>Conoideocrella</taxon>
    </lineage>
</organism>
<comment type="caution">
    <text evidence="1">The sequence shown here is derived from an EMBL/GenBank/DDBJ whole genome shotgun (WGS) entry which is preliminary data.</text>
</comment>
<dbReference type="Proteomes" id="UP001251528">
    <property type="component" value="Unassembled WGS sequence"/>
</dbReference>
<dbReference type="AlphaFoldDB" id="A0AAJ0FTP3"/>
<gene>
    <name evidence="1" type="ORF">QQS21_011017</name>
</gene>